<name>A0ABR8E4B6_9NOSO</name>
<accession>A0ABR8E4B6</accession>
<dbReference type="EMBL" id="JACJSI010000457">
    <property type="protein sequence ID" value="MBD2536436.1"/>
    <property type="molecule type" value="Genomic_DNA"/>
</dbReference>
<dbReference type="Proteomes" id="UP000623440">
    <property type="component" value="Unassembled WGS sequence"/>
</dbReference>
<gene>
    <name evidence="1" type="ORF">H6G97_47035</name>
</gene>
<sequence length="269" mass="30465">MLSAYVNVVTNGNINVFAQNLDMGKTQTHRWCIGKCIPTIGILLQICFHLGISILDFLTTDAINTDNCSIIIGNPNQANKKARDEYGQLHNSGHVRLELNAALIENPPPSLTEIAERLGYKRTTVLYYHAPDLCPEIVARHTDYQMAKRLEMMQWELEGVLKSQEYPPPSMQEIARRLGKKSVHSLTNDFPELYSAISARYANYIQERRTERVEKLSQEVRQVALQLHLEGVDPTASRISELLKKPGSILQKEALAAVSKVRRELGWEE</sequence>
<evidence type="ECO:0000313" key="1">
    <source>
        <dbReference type="EMBL" id="MBD2536436.1"/>
    </source>
</evidence>
<organism evidence="1 2">
    <name type="scientific">Nostoc flagelliforme FACHB-838</name>
    <dbReference type="NCBI Taxonomy" id="2692904"/>
    <lineage>
        <taxon>Bacteria</taxon>
        <taxon>Bacillati</taxon>
        <taxon>Cyanobacteriota</taxon>
        <taxon>Cyanophyceae</taxon>
        <taxon>Nostocales</taxon>
        <taxon>Nostocaceae</taxon>
        <taxon>Nostoc</taxon>
    </lineage>
</organism>
<dbReference type="RefSeq" id="WP_190947157.1">
    <property type="nucleotide sequence ID" value="NZ_JACJSI010000457.1"/>
</dbReference>
<protein>
    <submittedName>
        <fullName evidence="1">Uncharacterized protein</fullName>
    </submittedName>
</protein>
<evidence type="ECO:0000313" key="2">
    <source>
        <dbReference type="Proteomes" id="UP000623440"/>
    </source>
</evidence>
<proteinExistence type="predicted"/>
<reference evidence="1 2" key="1">
    <citation type="journal article" date="2020" name="ISME J.">
        <title>Comparative genomics reveals insights into cyanobacterial evolution and habitat adaptation.</title>
        <authorList>
            <person name="Chen M.Y."/>
            <person name="Teng W.K."/>
            <person name="Zhao L."/>
            <person name="Hu C.X."/>
            <person name="Zhou Y.K."/>
            <person name="Han B.P."/>
            <person name="Song L.R."/>
            <person name="Shu W.S."/>
        </authorList>
    </citation>
    <scope>NUCLEOTIDE SEQUENCE [LARGE SCALE GENOMIC DNA]</scope>
    <source>
        <strain evidence="1 2">FACHB-838</strain>
    </source>
</reference>
<keyword evidence="2" id="KW-1185">Reference proteome</keyword>
<comment type="caution">
    <text evidence="1">The sequence shown here is derived from an EMBL/GenBank/DDBJ whole genome shotgun (WGS) entry which is preliminary data.</text>
</comment>